<dbReference type="OrthoDB" id="4779287at2759"/>
<reference evidence="2 3" key="1">
    <citation type="submission" date="2016-05" db="EMBL/GenBank/DDBJ databases">
        <title>Comparative analysis of secretome profiles of manganese(II)-oxidizing ascomycete fungi.</title>
        <authorList>
            <consortium name="DOE Joint Genome Institute"/>
            <person name="Zeiner C.A."/>
            <person name="Purvine S.O."/>
            <person name="Zink E.M."/>
            <person name="Wu S."/>
            <person name="Pasa-Tolic L."/>
            <person name="Chaput D.L."/>
            <person name="Haridas S."/>
            <person name="Grigoriev I.V."/>
            <person name="Santelli C.M."/>
            <person name="Hansel C.M."/>
        </authorList>
    </citation>
    <scope>NUCLEOTIDE SEQUENCE [LARGE SCALE GENOMIC DNA]</scope>
    <source>
        <strain evidence="2 3">AP3s5-JAC2a</strain>
    </source>
</reference>
<gene>
    <name evidence="2" type="ORF">CC84DRAFT_1132547</name>
</gene>
<dbReference type="GeneID" id="28759424"/>
<dbReference type="RefSeq" id="XP_018028958.1">
    <property type="nucleotide sequence ID" value="XM_018175938.1"/>
</dbReference>
<proteinExistence type="predicted"/>
<dbReference type="EMBL" id="KV441566">
    <property type="protein sequence ID" value="OAF98592.1"/>
    <property type="molecule type" value="Genomic_DNA"/>
</dbReference>
<sequence length="225" mass="23699">MPSQGFAIRRGSSCLPQETICGDTVAPFRGCCPSGFACPKQYNIACCPPGSNCTSGIALEPLCANATWDLYDNNGVFCCEPGAAGFKRGDSDGCAEYGLDLENQQVTLLKLLQKGNLSSSDAFNPAPYSAPKENKSSTPVGAIVGGVIGGVALLALLAVAFYFLKRKRRDQGYPKAPMYVPGAHGQVAAYQLGEGSPVYEADARDPKMGHRELAGRQGPIELLTN</sequence>
<name>A0A177BT60_9PLEO</name>
<protein>
    <recommendedName>
        <fullName evidence="4">Mid2 domain-containing protein</fullName>
    </recommendedName>
</protein>
<keyword evidence="1" id="KW-0472">Membrane</keyword>
<dbReference type="Proteomes" id="UP000077069">
    <property type="component" value="Unassembled WGS sequence"/>
</dbReference>
<keyword evidence="1" id="KW-0812">Transmembrane</keyword>
<evidence type="ECO:0008006" key="4">
    <source>
        <dbReference type="Google" id="ProtNLM"/>
    </source>
</evidence>
<keyword evidence="1" id="KW-1133">Transmembrane helix</keyword>
<organism evidence="2 3">
    <name type="scientific">Paraphaeosphaeria sporulosa</name>
    <dbReference type="NCBI Taxonomy" id="1460663"/>
    <lineage>
        <taxon>Eukaryota</taxon>
        <taxon>Fungi</taxon>
        <taxon>Dikarya</taxon>
        <taxon>Ascomycota</taxon>
        <taxon>Pezizomycotina</taxon>
        <taxon>Dothideomycetes</taxon>
        <taxon>Pleosporomycetidae</taxon>
        <taxon>Pleosporales</taxon>
        <taxon>Massarineae</taxon>
        <taxon>Didymosphaeriaceae</taxon>
        <taxon>Paraphaeosphaeria</taxon>
    </lineage>
</organism>
<keyword evidence="3" id="KW-1185">Reference proteome</keyword>
<dbReference type="STRING" id="1460663.A0A177BT60"/>
<evidence type="ECO:0000256" key="1">
    <source>
        <dbReference type="SAM" id="Phobius"/>
    </source>
</evidence>
<dbReference type="InParanoid" id="A0A177BT60"/>
<feature type="transmembrane region" description="Helical" evidence="1">
    <location>
        <begin position="140"/>
        <end position="164"/>
    </location>
</feature>
<evidence type="ECO:0000313" key="3">
    <source>
        <dbReference type="Proteomes" id="UP000077069"/>
    </source>
</evidence>
<accession>A0A177BT60</accession>
<evidence type="ECO:0000313" key="2">
    <source>
        <dbReference type="EMBL" id="OAF98592.1"/>
    </source>
</evidence>
<dbReference type="AlphaFoldDB" id="A0A177BT60"/>